<comment type="caution">
    <text evidence="2">The sequence shown here is derived from an EMBL/GenBank/DDBJ whole genome shotgun (WGS) entry which is preliminary data.</text>
</comment>
<proteinExistence type="predicted"/>
<dbReference type="OrthoDB" id="6241350at2"/>
<feature type="region of interest" description="Disordered" evidence="1">
    <location>
        <begin position="315"/>
        <end position="338"/>
    </location>
</feature>
<dbReference type="RefSeq" id="WP_128351805.1">
    <property type="nucleotide sequence ID" value="NZ_CAXBCQ010000040.1"/>
</dbReference>
<reference evidence="2 3" key="1">
    <citation type="submission" date="2018-12" db="EMBL/GenBank/DDBJ databases">
        <authorList>
            <person name="Li A."/>
            <person name="Zhang M."/>
            <person name="Zhu H."/>
        </authorList>
    </citation>
    <scope>NUCLEOTIDE SEQUENCE [LARGE SCALE GENOMIC DNA]</scope>
    <source>
        <strain evidence="2 3">R04H25</strain>
    </source>
</reference>
<protein>
    <recommendedName>
        <fullName evidence="4">Lipoprotein</fullName>
    </recommendedName>
</protein>
<sequence>MTVVKIGSIAVLVSLLTGCSSWMEEHERAMDRARAHQWNEMMDKHHNEPGATGPKWQIPNAKSQSYLTYLEQLTQQNIDGLMQASDGLNCQLDDVTSSFVMHQMTPEAIARVRQSTADLVQTEQRGQSITVLSGDCAQGKLNGPVSAVYTDNSYSRTEFFSGETQITGRIDGHFKDGVLHGEARVITIDRSNFNGSWRELRYFNIGVYDNGKPVGDHVNVAGNDDGRSVTVTQHLEQNRALINSWMNGRPNTRYHTLNGQIDGWMEFASAVLKDSPSCYRAGKQLPVTAYCHQIAPSLVQLKRVEAPADYARVESHGEVATAPVSRTPDANTTAASSASAESFTGGTWNVPAVGFYSWLKPPSNATLASANAASYMPKLTTMLAGDVAAQLTPGSQQECVLDADTKSYILFQLTADEHAAQRTAQRKHNFDYDDGAADIIVSQGQCTDGTIQGRFVAHYTHPHRFSTGAYQQISDIYGRVEGQFIDGRLHGELKRIWLQQAKSGSMAATDVGASLVQFNSGQRVQDELQLLAIPNSRSTRVIKTTYRSDGREKLEIWLNGKRQISSVMRNGLNDGFIKYHDPALNNLEQCYRDGVVQQSNSYCQQVGF</sequence>
<dbReference type="Proteomes" id="UP000288789">
    <property type="component" value="Unassembled WGS sequence"/>
</dbReference>
<gene>
    <name evidence="2" type="ORF">EGC76_04435</name>
</gene>
<keyword evidence="3" id="KW-1185">Reference proteome</keyword>
<name>A0A451GEK6_9GAMM</name>
<dbReference type="PROSITE" id="PS51257">
    <property type="entry name" value="PROKAR_LIPOPROTEIN"/>
    <property type="match status" value="1"/>
</dbReference>
<evidence type="ECO:0000313" key="3">
    <source>
        <dbReference type="Proteomes" id="UP000288789"/>
    </source>
</evidence>
<dbReference type="AlphaFoldDB" id="A0A451GEK6"/>
<evidence type="ECO:0000313" key="2">
    <source>
        <dbReference type="EMBL" id="RWU11516.1"/>
    </source>
</evidence>
<organism evidence="2 3">
    <name type="scientific">Pseudidiomarina gelatinasegens</name>
    <dbReference type="NCBI Taxonomy" id="2487740"/>
    <lineage>
        <taxon>Bacteria</taxon>
        <taxon>Pseudomonadati</taxon>
        <taxon>Pseudomonadota</taxon>
        <taxon>Gammaproteobacteria</taxon>
        <taxon>Alteromonadales</taxon>
        <taxon>Idiomarinaceae</taxon>
        <taxon>Pseudidiomarina</taxon>
    </lineage>
</organism>
<evidence type="ECO:0000256" key="1">
    <source>
        <dbReference type="SAM" id="MobiDB-lite"/>
    </source>
</evidence>
<accession>A0A451GEK6</accession>
<dbReference type="EMBL" id="RSFE01000003">
    <property type="protein sequence ID" value="RWU11516.1"/>
    <property type="molecule type" value="Genomic_DNA"/>
</dbReference>
<evidence type="ECO:0008006" key="4">
    <source>
        <dbReference type="Google" id="ProtNLM"/>
    </source>
</evidence>